<gene>
    <name evidence="2" type="ORF">CLUMA_CG018306</name>
</gene>
<proteinExistence type="predicted"/>
<dbReference type="InterPro" id="IPR010512">
    <property type="entry name" value="DUF1091"/>
</dbReference>
<evidence type="ECO:0000313" key="3">
    <source>
        <dbReference type="Proteomes" id="UP000183832"/>
    </source>
</evidence>
<dbReference type="AlphaFoldDB" id="A0A1J1IXM1"/>
<keyword evidence="1" id="KW-0732">Signal</keyword>
<dbReference type="PANTHER" id="PTHR20898">
    <property type="entry name" value="DAEDALUS ON 3-RELATED-RELATED"/>
    <property type="match status" value="1"/>
</dbReference>
<keyword evidence="3" id="KW-1185">Reference proteome</keyword>
<feature type="chain" id="PRO_5012113968" evidence="1">
    <location>
        <begin position="20"/>
        <end position="289"/>
    </location>
</feature>
<dbReference type="Proteomes" id="UP000183832">
    <property type="component" value="Unassembled WGS sequence"/>
</dbReference>
<organism evidence="2 3">
    <name type="scientific">Clunio marinus</name>
    <dbReference type="NCBI Taxonomy" id="568069"/>
    <lineage>
        <taxon>Eukaryota</taxon>
        <taxon>Metazoa</taxon>
        <taxon>Ecdysozoa</taxon>
        <taxon>Arthropoda</taxon>
        <taxon>Hexapoda</taxon>
        <taxon>Insecta</taxon>
        <taxon>Pterygota</taxon>
        <taxon>Neoptera</taxon>
        <taxon>Endopterygota</taxon>
        <taxon>Diptera</taxon>
        <taxon>Nematocera</taxon>
        <taxon>Chironomoidea</taxon>
        <taxon>Chironomidae</taxon>
        <taxon>Clunio</taxon>
    </lineage>
</organism>
<evidence type="ECO:0000256" key="1">
    <source>
        <dbReference type="SAM" id="SignalP"/>
    </source>
</evidence>
<feature type="signal peptide" evidence="1">
    <location>
        <begin position="1"/>
        <end position="19"/>
    </location>
</feature>
<dbReference type="PANTHER" id="PTHR20898:SF1">
    <property type="entry name" value="MD-2-RELATED LIPID-RECOGNITION DOMAIN-CONTAINING PROTEIN"/>
    <property type="match status" value="1"/>
</dbReference>
<dbReference type="EMBL" id="CVRI01000064">
    <property type="protein sequence ID" value="CRL04957.1"/>
    <property type="molecule type" value="Genomic_DNA"/>
</dbReference>
<dbReference type="Pfam" id="PF06477">
    <property type="entry name" value="DUF1091"/>
    <property type="match status" value="1"/>
</dbReference>
<accession>A0A1J1IXM1</accession>
<dbReference type="OrthoDB" id="8186735at2759"/>
<sequence length="289" mass="33252">MKLIKLQFCLILIIKFAQGNPEGKIHWSSVSYTSNPAYFSDYSVNIFNDTDGETKCNATFTQLEDMEKLIITIVIKQNSKKGMKDFDRELLRINADTCKLSQGTFKNYVVRNIYREEGNPGAKIYWSSVTYTSNPMYVSDVSTNIFNDTDGDTKFNMTVTQLEDMEKLLITIVLIQNSKKGMKDFNRELLRINADTCNQFKGTFKNAIVRNIFRDIREVSNIKFSCPQPKGIFYIRELVLPGSIPFMDKFIKYALEGDFEMTVLIRAKPFKKKLTNGVSVKAYGVFTYE</sequence>
<name>A0A1J1IXM1_9DIPT</name>
<reference evidence="2 3" key="1">
    <citation type="submission" date="2015-04" db="EMBL/GenBank/DDBJ databases">
        <authorList>
            <person name="Syromyatnikov M.Y."/>
            <person name="Popov V.N."/>
        </authorList>
    </citation>
    <scope>NUCLEOTIDE SEQUENCE [LARGE SCALE GENOMIC DNA]</scope>
</reference>
<protein>
    <submittedName>
        <fullName evidence="2">CLUMA_CG018306, isoform A</fullName>
    </submittedName>
</protein>
<evidence type="ECO:0000313" key="2">
    <source>
        <dbReference type="EMBL" id="CRL04957.1"/>
    </source>
</evidence>